<dbReference type="InterPro" id="IPR008978">
    <property type="entry name" value="HSP20-like_chaperone"/>
</dbReference>
<accession>A0A5M3N1R9</accession>
<dbReference type="InterPro" id="IPR048696">
    <property type="entry name" value="SHQ1-like_CS"/>
</dbReference>
<evidence type="ECO:0000313" key="3">
    <source>
        <dbReference type="EMBL" id="EIW84964.1"/>
    </source>
</evidence>
<comment type="similarity">
    <text evidence="1">Belongs to the SHQ1 family.</text>
</comment>
<keyword evidence="4" id="KW-1185">Reference proteome</keyword>
<dbReference type="RefSeq" id="XP_007764613.1">
    <property type="nucleotide sequence ID" value="XM_007766423.1"/>
</dbReference>
<dbReference type="InterPro" id="IPR007052">
    <property type="entry name" value="CS_dom"/>
</dbReference>
<dbReference type="Pfam" id="PF04925">
    <property type="entry name" value="SHQ1"/>
    <property type="match status" value="1"/>
</dbReference>
<evidence type="ECO:0000313" key="4">
    <source>
        <dbReference type="Proteomes" id="UP000053558"/>
    </source>
</evidence>
<dbReference type="EMBL" id="JH711574">
    <property type="protein sequence ID" value="EIW84964.1"/>
    <property type="molecule type" value="Genomic_DNA"/>
</dbReference>
<organism evidence="3 4">
    <name type="scientific">Coniophora puteana (strain RWD-64-598)</name>
    <name type="common">Brown rot fungus</name>
    <dbReference type="NCBI Taxonomy" id="741705"/>
    <lineage>
        <taxon>Eukaryota</taxon>
        <taxon>Fungi</taxon>
        <taxon>Dikarya</taxon>
        <taxon>Basidiomycota</taxon>
        <taxon>Agaricomycotina</taxon>
        <taxon>Agaricomycetes</taxon>
        <taxon>Agaricomycetidae</taxon>
        <taxon>Boletales</taxon>
        <taxon>Coniophorineae</taxon>
        <taxon>Coniophoraceae</taxon>
        <taxon>Coniophora</taxon>
    </lineage>
</organism>
<reference evidence="4" key="1">
    <citation type="journal article" date="2012" name="Science">
        <title>The Paleozoic origin of enzymatic lignin decomposition reconstructed from 31 fungal genomes.</title>
        <authorList>
            <person name="Floudas D."/>
            <person name="Binder M."/>
            <person name="Riley R."/>
            <person name="Barry K."/>
            <person name="Blanchette R.A."/>
            <person name="Henrissat B."/>
            <person name="Martinez A.T."/>
            <person name="Otillar R."/>
            <person name="Spatafora J.W."/>
            <person name="Yadav J.S."/>
            <person name="Aerts A."/>
            <person name="Benoit I."/>
            <person name="Boyd A."/>
            <person name="Carlson A."/>
            <person name="Copeland A."/>
            <person name="Coutinho P.M."/>
            <person name="de Vries R.P."/>
            <person name="Ferreira P."/>
            <person name="Findley K."/>
            <person name="Foster B."/>
            <person name="Gaskell J."/>
            <person name="Glotzer D."/>
            <person name="Gorecki P."/>
            <person name="Heitman J."/>
            <person name="Hesse C."/>
            <person name="Hori C."/>
            <person name="Igarashi K."/>
            <person name="Jurgens J.A."/>
            <person name="Kallen N."/>
            <person name="Kersten P."/>
            <person name="Kohler A."/>
            <person name="Kuees U."/>
            <person name="Kumar T.K.A."/>
            <person name="Kuo A."/>
            <person name="LaButti K."/>
            <person name="Larrondo L.F."/>
            <person name="Lindquist E."/>
            <person name="Ling A."/>
            <person name="Lombard V."/>
            <person name="Lucas S."/>
            <person name="Lundell T."/>
            <person name="Martin R."/>
            <person name="McLaughlin D.J."/>
            <person name="Morgenstern I."/>
            <person name="Morin E."/>
            <person name="Murat C."/>
            <person name="Nagy L.G."/>
            <person name="Nolan M."/>
            <person name="Ohm R.A."/>
            <person name="Patyshakuliyeva A."/>
            <person name="Rokas A."/>
            <person name="Ruiz-Duenas F.J."/>
            <person name="Sabat G."/>
            <person name="Salamov A."/>
            <person name="Samejima M."/>
            <person name="Schmutz J."/>
            <person name="Slot J.C."/>
            <person name="St John F."/>
            <person name="Stenlid J."/>
            <person name="Sun H."/>
            <person name="Sun S."/>
            <person name="Syed K."/>
            <person name="Tsang A."/>
            <person name="Wiebenga A."/>
            <person name="Young D."/>
            <person name="Pisabarro A."/>
            <person name="Eastwood D.C."/>
            <person name="Martin F."/>
            <person name="Cullen D."/>
            <person name="Grigoriev I.V."/>
            <person name="Hibbett D.S."/>
        </authorList>
    </citation>
    <scope>NUCLEOTIDE SEQUENCE [LARGE SCALE GENOMIC DNA]</scope>
    <source>
        <strain evidence="4">RWD-64-598 SS2</strain>
    </source>
</reference>
<dbReference type="CDD" id="cd00298">
    <property type="entry name" value="ACD_sHsps_p23-like"/>
    <property type="match status" value="1"/>
</dbReference>
<dbReference type="GO" id="GO:0000493">
    <property type="term" value="P:box H/ACA snoRNP assembly"/>
    <property type="evidence" value="ECO:0007669"/>
    <property type="project" value="InterPro"/>
</dbReference>
<dbReference type="GO" id="GO:0005654">
    <property type="term" value="C:nucleoplasm"/>
    <property type="evidence" value="ECO:0007669"/>
    <property type="project" value="TreeGrafter"/>
</dbReference>
<comment type="caution">
    <text evidence="3">The sequence shown here is derived from an EMBL/GenBank/DDBJ whole genome shotgun (WGS) entry which is preliminary data.</text>
</comment>
<evidence type="ECO:0000256" key="1">
    <source>
        <dbReference type="ARBA" id="ARBA00005607"/>
    </source>
</evidence>
<proteinExistence type="inferred from homology"/>
<dbReference type="PANTHER" id="PTHR12967">
    <property type="entry name" value="PROTEIN SHQ1 HOMOLOG"/>
    <property type="match status" value="1"/>
</dbReference>
<name>A0A5M3N1R9_CONPW</name>
<dbReference type="AlphaFoldDB" id="A0A5M3N1R9"/>
<protein>
    <submittedName>
        <fullName evidence="3">SHQ1-domain-containing protein</fullName>
    </submittedName>
</protein>
<dbReference type="InterPro" id="IPR007009">
    <property type="entry name" value="Shq1_C"/>
</dbReference>
<gene>
    <name evidence="3" type="ORF">CONPUDRAFT_117293</name>
</gene>
<dbReference type="Gene3D" id="2.60.40.790">
    <property type="match status" value="1"/>
</dbReference>
<dbReference type="OMA" id="HNIESAW"/>
<dbReference type="GO" id="GO:0005737">
    <property type="term" value="C:cytoplasm"/>
    <property type="evidence" value="ECO:0007669"/>
    <property type="project" value="TreeGrafter"/>
</dbReference>
<dbReference type="KEGG" id="cput:CONPUDRAFT_117293"/>
<dbReference type="InterPro" id="IPR039742">
    <property type="entry name" value="Shq1"/>
</dbReference>
<dbReference type="OrthoDB" id="73639at2759"/>
<sequence>MITPRFSCTQNDTSVIVKVYCPSIRASEVEINVDGQLVVLHVQPYFLRLNFPHPVLEDGQSNAQYDPTSAYLTLTLTKESSGQFFEDLDLLSRLLAPRPTQGEQPPVIEVLDSQDTPSERREASLTSEQQEILQAASNDWQLPQTAPDSLPSLNLTSKKYYGFLDLYTGYFTNIKFSENEVNELNDVESCPLEDRRKLRLQHEEDKWDEEHYMADFADDTFIQELLSWQDDRAEDENSFSDEENMILLRLPRKECMLALFLLRNHLSHDCIDIFDPRQERNIYYNLAALLFAYAYDNRTTMHDPTPESAWTICSLIPAFSALDPPPYGSPDSPAPNITEAQAVSSPSFDETELAATLTQSYRRSLAFPLYRSFSLAEACRRDIAGILSKGKRAAIHRLLEMKHTLDHHEVYYIYSKIWIDDYCVWLQTSGSDEKLQEMAAALSRIKVTKDMIGWDLLELEAATQRSGGSTPDSDDDSDT</sequence>
<dbReference type="Proteomes" id="UP000053558">
    <property type="component" value="Unassembled WGS sequence"/>
</dbReference>
<dbReference type="Pfam" id="PF21413">
    <property type="entry name" value="SHQ1-like_CS"/>
    <property type="match status" value="1"/>
</dbReference>
<feature type="domain" description="CS" evidence="2">
    <location>
        <begin position="1"/>
        <end position="89"/>
    </location>
</feature>
<dbReference type="GO" id="GO:0051082">
    <property type="term" value="F:unfolded protein binding"/>
    <property type="evidence" value="ECO:0007669"/>
    <property type="project" value="TreeGrafter"/>
</dbReference>
<dbReference type="PROSITE" id="PS51203">
    <property type="entry name" value="CS"/>
    <property type="match status" value="1"/>
</dbReference>
<dbReference type="SUPFAM" id="SSF49764">
    <property type="entry name" value="HSP20-like chaperones"/>
    <property type="match status" value="1"/>
</dbReference>
<dbReference type="GeneID" id="19199307"/>
<dbReference type="PANTHER" id="PTHR12967:SF0">
    <property type="entry name" value="PROTEIN SHQ1 HOMOLOG"/>
    <property type="match status" value="1"/>
</dbReference>
<evidence type="ECO:0000259" key="2">
    <source>
        <dbReference type="PROSITE" id="PS51203"/>
    </source>
</evidence>